<feature type="compositionally biased region" description="Low complexity" evidence="1">
    <location>
        <begin position="240"/>
        <end position="250"/>
    </location>
</feature>
<protein>
    <recommendedName>
        <fullName evidence="4">EF-hand domain-containing protein</fullName>
    </recommendedName>
</protein>
<feature type="compositionally biased region" description="Acidic residues" evidence="1">
    <location>
        <begin position="437"/>
        <end position="448"/>
    </location>
</feature>
<reference evidence="2" key="3">
    <citation type="submission" date="2015-02" db="UniProtKB">
        <authorList>
            <consortium name="EnsemblProtists"/>
        </authorList>
    </citation>
    <scope>IDENTIFICATION</scope>
    <source>
        <strain evidence="2">DAOM BR144</strain>
    </source>
</reference>
<sequence>MFTNARRSHILVMKADFADVWIDIAVNAAAQRHANGERVAVTKGGLRARSIVDVYDGTRIEVGYNTKVVAQVNGRVTTWKPSGVCVVAKDSGRVEYHRVSTTTSNSGGSGEDDDLDVTTHNGVYYFDCKQGRFMLCDQEQNQFFVDLSDCATVRTFRGIALCAPPKISVDLAGVVSDLEAEKYQVDPIPAKAVVNDPIEPHLLILHGDGTAKEILRPRDIEQFLEDSKRSASGNRKEMYSGSQAPNGSSSSPFKYRVFFEELSSSSSSPSSSEIRPLFQDPNLQSEMHRLMKPVNSAAKYLPNYPSMRVPCPQFTIVRRIEQFQPLSASELQEMHVSLHNWTQWQQAREVNKEQYSVVDPRDEDMIAQQLAVQKKVLAAYKATRSRKRLEKQKARELKRKLQMQAEHIDDGGVTDASGGGASHMETVQEGDEPHMDEGDDDSDGDEFDYLSGSDSANGGNLDLEVDDPDELLWTAFSQADAANCGKLSIAQARQALVHVLGVGVPTSELMAALMRFKLQDPPHVSFDTFSELVNFFRSSDEDNNDASVVHTKKGGGSAAHLPKLHGLSSAAFGGSEQQQQQEKEEALTPRKFPIAAGSATEAIRLKKTLE</sequence>
<dbReference type="VEuPathDB" id="FungiDB:PYU1_G009549"/>
<dbReference type="EMBL" id="GL376622">
    <property type="status" value="NOT_ANNOTATED_CDS"/>
    <property type="molecule type" value="Genomic_DNA"/>
</dbReference>
<keyword evidence="3" id="KW-1185">Reference proteome</keyword>
<organism evidence="2 3">
    <name type="scientific">Globisporangium ultimum (strain ATCC 200006 / CBS 805.95 / DAOM BR144)</name>
    <name type="common">Pythium ultimum</name>
    <dbReference type="NCBI Taxonomy" id="431595"/>
    <lineage>
        <taxon>Eukaryota</taxon>
        <taxon>Sar</taxon>
        <taxon>Stramenopiles</taxon>
        <taxon>Oomycota</taxon>
        <taxon>Peronosporomycetes</taxon>
        <taxon>Pythiales</taxon>
        <taxon>Pythiaceae</taxon>
        <taxon>Globisporangium</taxon>
    </lineage>
</organism>
<dbReference type="EnsemblProtists" id="PYU1_T009567">
    <property type="protein sequence ID" value="PYU1_T009567"/>
    <property type="gene ID" value="PYU1_G009549"/>
</dbReference>
<reference evidence="3" key="1">
    <citation type="journal article" date="2010" name="Genome Biol.">
        <title>Genome sequence of the necrotrophic plant pathogen Pythium ultimum reveals original pathogenicity mechanisms and effector repertoire.</title>
        <authorList>
            <person name="Levesque C.A."/>
            <person name="Brouwer H."/>
            <person name="Cano L."/>
            <person name="Hamilton J.P."/>
            <person name="Holt C."/>
            <person name="Huitema E."/>
            <person name="Raffaele S."/>
            <person name="Robideau G.P."/>
            <person name="Thines M."/>
            <person name="Win J."/>
            <person name="Zerillo M.M."/>
            <person name="Beakes G.W."/>
            <person name="Boore J.L."/>
            <person name="Busam D."/>
            <person name="Dumas B."/>
            <person name="Ferriera S."/>
            <person name="Fuerstenberg S.I."/>
            <person name="Gachon C.M."/>
            <person name="Gaulin E."/>
            <person name="Govers F."/>
            <person name="Grenville-Briggs L."/>
            <person name="Horner N."/>
            <person name="Hostetler J."/>
            <person name="Jiang R.H."/>
            <person name="Johnson J."/>
            <person name="Krajaejun T."/>
            <person name="Lin H."/>
            <person name="Meijer H.J."/>
            <person name="Moore B."/>
            <person name="Morris P."/>
            <person name="Phuntmart V."/>
            <person name="Puiu D."/>
            <person name="Shetty J."/>
            <person name="Stajich J.E."/>
            <person name="Tripathy S."/>
            <person name="Wawra S."/>
            <person name="van West P."/>
            <person name="Whitty B.R."/>
            <person name="Coutinho P.M."/>
            <person name="Henrissat B."/>
            <person name="Martin F."/>
            <person name="Thomas P.D."/>
            <person name="Tyler B.M."/>
            <person name="De Vries R.P."/>
            <person name="Kamoun S."/>
            <person name="Yandell M."/>
            <person name="Tisserat N."/>
            <person name="Buell C.R."/>
        </authorList>
    </citation>
    <scope>NUCLEOTIDE SEQUENCE</scope>
    <source>
        <strain evidence="3">DAOM:BR144</strain>
    </source>
</reference>
<evidence type="ECO:0000313" key="3">
    <source>
        <dbReference type="Proteomes" id="UP000019132"/>
    </source>
</evidence>
<dbReference type="STRING" id="431595.K3WX69"/>
<feature type="region of interest" description="Disordered" evidence="1">
    <location>
        <begin position="225"/>
        <end position="250"/>
    </location>
</feature>
<name>K3WX69_GLOUD</name>
<feature type="region of interest" description="Disordered" evidence="1">
    <location>
        <begin position="404"/>
        <end position="462"/>
    </location>
</feature>
<reference evidence="3" key="2">
    <citation type="submission" date="2010-04" db="EMBL/GenBank/DDBJ databases">
        <authorList>
            <person name="Buell R."/>
            <person name="Hamilton J."/>
            <person name="Hostetler J."/>
        </authorList>
    </citation>
    <scope>NUCLEOTIDE SEQUENCE [LARGE SCALE GENOMIC DNA]</scope>
    <source>
        <strain evidence="3">DAOM:BR144</strain>
    </source>
</reference>
<accession>K3WX69</accession>
<proteinExistence type="predicted"/>
<dbReference type="AlphaFoldDB" id="K3WX69"/>
<dbReference type="eggNOG" id="ENOG502QSP1">
    <property type="taxonomic scope" value="Eukaryota"/>
</dbReference>
<dbReference type="InParanoid" id="K3WX69"/>
<dbReference type="HOGENOM" id="CLU_020456_0_0_1"/>
<evidence type="ECO:0000256" key="1">
    <source>
        <dbReference type="SAM" id="MobiDB-lite"/>
    </source>
</evidence>
<evidence type="ECO:0008006" key="4">
    <source>
        <dbReference type="Google" id="ProtNLM"/>
    </source>
</evidence>
<evidence type="ECO:0000313" key="2">
    <source>
        <dbReference type="EnsemblProtists" id="PYU1_T009567"/>
    </source>
</evidence>
<feature type="region of interest" description="Disordered" evidence="1">
    <location>
        <begin position="571"/>
        <end position="593"/>
    </location>
</feature>
<feature type="compositionally biased region" description="Basic and acidic residues" evidence="1">
    <location>
        <begin position="225"/>
        <end position="238"/>
    </location>
</feature>
<dbReference type="Proteomes" id="UP000019132">
    <property type="component" value="Unassembled WGS sequence"/>
</dbReference>